<comment type="caution">
    <text evidence="7">The sequence shown here is derived from an EMBL/GenBank/DDBJ whole genome shotgun (WGS) entry which is preliminary data.</text>
</comment>
<evidence type="ECO:0000256" key="5">
    <source>
        <dbReference type="ARBA" id="ARBA00023288"/>
    </source>
</evidence>
<keyword evidence="1 6" id="KW-0732">Signal</keyword>
<protein>
    <recommendedName>
        <fullName evidence="9">LPS-assembly lipoprotein LptE</fullName>
    </recommendedName>
</protein>
<keyword evidence="5" id="KW-0449">Lipoprotein</keyword>
<dbReference type="InterPro" id="IPR007485">
    <property type="entry name" value="LPS_assembly_LptE"/>
</dbReference>
<evidence type="ECO:0000256" key="3">
    <source>
        <dbReference type="ARBA" id="ARBA00023139"/>
    </source>
</evidence>
<keyword evidence="2" id="KW-0472">Membrane</keyword>
<feature type="chain" id="PRO_5045803929" description="LPS-assembly lipoprotein LptE" evidence="6">
    <location>
        <begin position="22"/>
        <end position="158"/>
    </location>
</feature>
<evidence type="ECO:0000256" key="6">
    <source>
        <dbReference type="SAM" id="SignalP"/>
    </source>
</evidence>
<keyword evidence="3" id="KW-0564">Palmitate</keyword>
<dbReference type="Gene3D" id="3.30.160.150">
    <property type="entry name" value="Lipoprotein like domain"/>
    <property type="match status" value="1"/>
</dbReference>
<name>A0ABU3B596_9GAMM</name>
<reference evidence="7 8" key="1">
    <citation type="submission" date="2023-09" db="EMBL/GenBank/DDBJ databases">
        <authorList>
            <person name="Rey-Velasco X."/>
        </authorList>
    </citation>
    <scope>NUCLEOTIDE SEQUENCE [LARGE SCALE GENOMIC DNA]</scope>
    <source>
        <strain evidence="7 8">P385</strain>
    </source>
</reference>
<evidence type="ECO:0000256" key="1">
    <source>
        <dbReference type="ARBA" id="ARBA00022729"/>
    </source>
</evidence>
<dbReference type="PANTHER" id="PTHR38098">
    <property type="entry name" value="LPS-ASSEMBLY LIPOPROTEIN LPTE"/>
    <property type="match status" value="1"/>
</dbReference>
<evidence type="ECO:0008006" key="9">
    <source>
        <dbReference type="Google" id="ProtNLM"/>
    </source>
</evidence>
<evidence type="ECO:0000313" key="8">
    <source>
        <dbReference type="Proteomes" id="UP001259982"/>
    </source>
</evidence>
<proteinExistence type="predicted"/>
<accession>A0ABU3B596</accession>
<evidence type="ECO:0000256" key="2">
    <source>
        <dbReference type="ARBA" id="ARBA00023136"/>
    </source>
</evidence>
<evidence type="ECO:0000256" key="4">
    <source>
        <dbReference type="ARBA" id="ARBA00023237"/>
    </source>
</evidence>
<dbReference type="EMBL" id="JAVRHY010000003">
    <property type="protein sequence ID" value="MDT0617629.1"/>
    <property type="molecule type" value="Genomic_DNA"/>
</dbReference>
<dbReference type="RefSeq" id="WP_311657491.1">
    <property type="nucleotide sequence ID" value="NZ_JAVRHY010000003.1"/>
</dbReference>
<keyword evidence="4" id="KW-0998">Cell outer membrane</keyword>
<feature type="signal peptide" evidence="6">
    <location>
        <begin position="1"/>
        <end position="21"/>
    </location>
</feature>
<keyword evidence="8" id="KW-1185">Reference proteome</keyword>
<gene>
    <name evidence="7" type="ORF">RM531_04010</name>
</gene>
<dbReference type="PANTHER" id="PTHR38098:SF1">
    <property type="entry name" value="LPS-ASSEMBLY LIPOPROTEIN LPTE"/>
    <property type="match status" value="1"/>
</dbReference>
<dbReference type="Proteomes" id="UP001259982">
    <property type="component" value="Unassembled WGS sequence"/>
</dbReference>
<dbReference type="Pfam" id="PF04390">
    <property type="entry name" value="LptE"/>
    <property type="match status" value="1"/>
</dbReference>
<sequence length="158" mass="17161">MRAAALLLLSLWLPACGFHMAGSVAGPGLANLQIEYQQPYSVLPPPLIDVLRERTGDGDGPASARLVIRSIDDTRRVLSVSPQDGRANAFELISEASFDLIRDGETLLRDQQVSTQRDVGFDDSRRLAADAESRDLRAAMHAELADLILLRVETALAP</sequence>
<organism evidence="7 8">
    <name type="scientific">Spectribacter acetivorans</name>
    <dbReference type="NCBI Taxonomy" id="3075603"/>
    <lineage>
        <taxon>Bacteria</taxon>
        <taxon>Pseudomonadati</taxon>
        <taxon>Pseudomonadota</taxon>
        <taxon>Gammaproteobacteria</taxon>
        <taxon>Salinisphaerales</taxon>
        <taxon>Salinisphaeraceae</taxon>
        <taxon>Spectribacter</taxon>
    </lineage>
</organism>
<evidence type="ECO:0000313" key="7">
    <source>
        <dbReference type="EMBL" id="MDT0617629.1"/>
    </source>
</evidence>